<keyword evidence="2" id="KW-0430">Lectin</keyword>
<dbReference type="InterPro" id="IPR043136">
    <property type="entry name" value="B30.2/SPRY_sf"/>
</dbReference>
<dbReference type="AlphaFoldDB" id="A0A397U0V6"/>
<dbReference type="InterPro" id="IPR001870">
    <property type="entry name" value="B30.2/SPRY"/>
</dbReference>
<dbReference type="PROSITE" id="PS50188">
    <property type="entry name" value="B302_SPRY"/>
    <property type="match status" value="1"/>
</dbReference>
<reference evidence="2 3" key="1">
    <citation type="submission" date="2018-06" db="EMBL/GenBank/DDBJ databases">
        <title>Comparative genomics reveals the genomic features of Rhizophagus irregularis, R. cerebriforme, R. diaphanum and Gigaspora rosea, and their symbiotic lifestyle signature.</title>
        <authorList>
            <person name="Morin E."/>
            <person name="San Clemente H."/>
            <person name="Chen E.C.H."/>
            <person name="De La Providencia I."/>
            <person name="Hainaut M."/>
            <person name="Kuo A."/>
            <person name="Kohler A."/>
            <person name="Murat C."/>
            <person name="Tang N."/>
            <person name="Roy S."/>
            <person name="Loubradou J."/>
            <person name="Henrissat B."/>
            <person name="Grigoriev I.V."/>
            <person name="Corradi N."/>
            <person name="Roux C."/>
            <person name="Martin F.M."/>
        </authorList>
    </citation>
    <scope>NUCLEOTIDE SEQUENCE [LARGE SCALE GENOMIC DNA]</scope>
    <source>
        <strain evidence="2 3">DAOM 194757</strain>
    </source>
</reference>
<dbReference type="SUPFAM" id="SSF49899">
    <property type="entry name" value="Concanavalin A-like lectins/glucanases"/>
    <property type="match status" value="1"/>
</dbReference>
<protein>
    <submittedName>
        <fullName evidence="2">Concanavalin A-like lectin/glucanase domain-containing protein</fullName>
    </submittedName>
</protein>
<dbReference type="STRING" id="44941.A0A397U0V6"/>
<dbReference type="InterPro" id="IPR003877">
    <property type="entry name" value="SPRY_dom"/>
</dbReference>
<gene>
    <name evidence="2" type="ORF">C2G38_2290008</name>
</gene>
<proteinExistence type="predicted"/>
<dbReference type="Pfam" id="PF00622">
    <property type="entry name" value="SPRY"/>
    <property type="match status" value="1"/>
</dbReference>
<organism evidence="2 3">
    <name type="scientific">Gigaspora rosea</name>
    <dbReference type="NCBI Taxonomy" id="44941"/>
    <lineage>
        <taxon>Eukaryota</taxon>
        <taxon>Fungi</taxon>
        <taxon>Fungi incertae sedis</taxon>
        <taxon>Mucoromycota</taxon>
        <taxon>Glomeromycotina</taxon>
        <taxon>Glomeromycetes</taxon>
        <taxon>Diversisporales</taxon>
        <taxon>Gigasporaceae</taxon>
        <taxon>Gigaspora</taxon>
    </lineage>
</organism>
<dbReference type="PANTHER" id="PTHR12864">
    <property type="entry name" value="RAN BINDING PROTEIN 9-RELATED"/>
    <property type="match status" value="1"/>
</dbReference>
<dbReference type="OrthoDB" id="25503at2759"/>
<evidence type="ECO:0000259" key="1">
    <source>
        <dbReference type="PROSITE" id="PS50188"/>
    </source>
</evidence>
<dbReference type="InterPro" id="IPR013320">
    <property type="entry name" value="ConA-like_dom_sf"/>
</dbReference>
<keyword evidence="3" id="KW-1185">Reference proteome</keyword>
<name>A0A397U0V6_9GLOM</name>
<dbReference type="InterPro" id="IPR050618">
    <property type="entry name" value="Ubq-SigPath_Reg"/>
</dbReference>
<dbReference type="Proteomes" id="UP000266673">
    <property type="component" value="Unassembled WGS sequence"/>
</dbReference>
<comment type="caution">
    <text evidence="2">The sequence shown here is derived from an EMBL/GenBank/DDBJ whole genome shotgun (WGS) entry which is preliminary data.</text>
</comment>
<evidence type="ECO:0000313" key="2">
    <source>
        <dbReference type="EMBL" id="RIB02808.1"/>
    </source>
</evidence>
<evidence type="ECO:0000313" key="3">
    <source>
        <dbReference type="Proteomes" id="UP000266673"/>
    </source>
</evidence>
<dbReference type="GO" id="GO:0030246">
    <property type="term" value="F:carbohydrate binding"/>
    <property type="evidence" value="ECO:0007669"/>
    <property type="project" value="UniProtKB-KW"/>
</dbReference>
<sequence>MDLPIAWNLDDKSTYLSVDSSRLRVNYEGNQEETGVIRANHPIPPQCKLFYFEVDIIDEGKNKVIGIGFCEKKVDLNRMPGWDDGSWGYHGDDGYCYAGFSGQGNLYGPLFSTGDTIGCCLNFTNNTVFYTKNGISLGSIAFRNLEGTLYPCVGLRSQGGYIEVNFGSRKFKFTGNAEKL</sequence>
<accession>A0A397U0V6</accession>
<dbReference type="Gene3D" id="2.60.120.920">
    <property type="match status" value="1"/>
</dbReference>
<feature type="domain" description="B30.2/SPRY" evidence="1">
    <location>
        <begin position="1"/>
        <end position="171"/>
    </location>
</feature>
<dbReference type="SMART" id="SM00449">
    <property type="entry name" value="SPRY"/>
    <property type="match status" value="1"/>
</dbReference>
<dbReference type="EMBL" id="QKWP01002583">
    <property type="protein sequence ID" value="RIB02808.1"/>
    <property type="molecule type" value="Genomic_DNA"/>
</dbReference>